<feature type="transmembrane region" description="Helical" evidence="9">
    <location>
        <begin position="378"/>
        <end position="399"/>
    </location>
</feature>
<keyword evidence="7" id="KW-0325">Glycoprotein</keyword>
<accession>A0AAN6MNP9</accession>
<evidence type="ECO:0000256" key="4">
    <source>
        <dbReference type="ARBA" id="ARBA00022692"/>
    </source>
</evidence>
<sequence>MAATDKLSVLLNLVVMASVLVYFDKVFVLITARDTHLYWFLVLFAWRYLRLVVNLVAFWHYKPSPKPNKPTYFATKDVTAVIPTVDPARGWFHETLESCAQQGPAKIIVITAGDELFDQTIPFIREAEKKYPNIEFVVDRTQVANKREQVALAVEDIDTAITVLLDDHVFWGPRFLETVLRAFEAPDVGLVGTNKRVRRHDGLGLWARIWNMLGATYLCRHNFEIRATNTVDGGVFVVSGRTCAIRTEILQHPDFLPGYTNERFFFGLFGPLNPDDDNYCTRFVVRNGWKIRIEYSEDSVMETVLGVESPLYTKFLGQCQRWVRTTWRSNICSLVTDRTVWASQPYCVYAVYLTSLTNFAAVTDSLLLYLFARSPACVSPAALAALVGWMLLTKTVKVFDYFRRHPRDIPLFPFYVLFAYFHSFIKLWALFTFWDCTWSGRALDKIKVDPSEDGRSRRSSASTTRGSHNNNSKRRSPNPSSSSYNHPHLSALHAIHARISALHAQHDRHIGAYQQPVLEQLKALNEDLVRLRAGQGAIGENQEAIRAEMEQVVALVGEVTGAMAGEGDIAEGMSRLDGAVAAVEEKCKAWSSRAVEGVQLPRTPPPSPPRDGEPQAGKARVSV</sequence>
<protein>
    <submittedName>
        <fullName evidence="10">Glycosyltransferase</fullName>
    </submittedName>
</protein>
<dbReference type="SUPFAM" id="SSF53448">
    <property type="entry name" value="Nucleotide-diphospho-sugar transferases"/>
    <property type="match status" value="1"/>
</dbReference>
<dbReference type="GO" id="GO:0016757">
    <property type="term" value="F:glycosyltransferase activity"/>
    <property type="evidence" value="ECO:0007669"/>
    <property type="project" value="UniProtKB-KW"/>
</dbReference>
<evidence type="ECO:0000313" key="10">
    <source>
        <dbReference type="EMBL" id="KAK3904285.1"/>
    </source>
</evidence>
<dbReference type="GO" id="GO:0016020">
    <property type="term" value="C:membrane"/>
    <property type="evidence" value="ECO:0007669"/>
    <property type="project" value="UniProtKB-SubCell"/>
</dbReference>
<dbReference type="EMBL" id="MU855405">
    <property type="protein sequence ID" value="KAK3904285.1"/>
    <property type="molecule type" value="Genomic_DNA"/>
</dbReference>
<reference evidence="10" key="1">
    <citation type="journal article" date="2023" name="Mol. Phylogenet. Evol.">
        <title>Genome-scale phylogeny and comparative genomics of the fungal order Sordariales.</title>
        <authorList>
            <person name="Hensen N."/>
            <person name="Bonometti L."/>
            <person name="Westerberg I."/>
            <person name="Brannstrom I.O."/>
            <person name="Guillou S."/>
            <person name="Cros-Aarteil S."/>
            <person name="Calhoun S."/>
            <person name="Haridas S."/>
            <person name="Kuo A."/>
            <person name="Mondo S."/>
            <person name="Pangilinan J."/>
            <person name="Riley R."/>
            <person name="LaButti K."/>
            <person name="Andreopoulos B."/>
            <person name="Lipzen A."/>
            <person name="Chen C."/>
            <person name="Yan M."/>
            <person name="Daum C."/>
            <person name="Ng V."/>
            <person name="Clum A."/>
            <person name="Steindorff A."/>
            <person name="Ohm R.A."/>
            <person name="Martin F."/>
            <person name="Silar P."/>
            <person name="Natvig D.O."/>
            <person name="Lalanne C."/>
            <person name="Gautier V."/>
            <person name="Ament-Velasquez S.L."/>
            <person name="Kruys A."/>
            <person name="Hutchinson M.I."/>
            <person name="Powell A.J."/>
            <person name="Barry K."/>
            <person name="Miller A.N."/>
            <person name="Grigoriev I.V."/>
            <person name="Debuchy R."/>
            <person name="Gladieux P."/>
            <person name="Hiltunen Thoren M."/>
            <person name="Johannesson H."/>
        </authorList>
    </citation>
    <scope>NUCLEOTIDE SEQUENCE</scope>
    <source>
        <strain evidence="10">CBS 103.79</strain>
    </source>
</reference>
<name>A0AAN6MNP9_9PEZI</name>
<gene>
    <name evidence="10" type="ORF">C8A05DRAFT_13844</name>
</gene>
<keyword evidence="3" id="KW-0808">Transferase</keyword>
<keyword evidence="11" id="KW-1185">Reference proteome</keyword>
<comment type="subcellular location">
    <subcellularLocation>
        <location evidence="1">Membrane</location>
    </subcellularLocation>
</comment>
<evidence type="ECO:0000256" key="5">
    <source>
        <dbReference type="ARBA" id="ARBA00022989"/>
    </source>
</evidence>
<comment type="caution">
    <text evidence="10">The sequence shown here is derived from an EMBL/GenBank/DDBJ whole genome shotgun (WGS) entry which is preliminary data.</text>
</comment>
<evidence type="ECO:0000256" key="9">
    <source>
        <dbReference type="SAM" id="Phobius"/>
    </source>
</evidence>
<evidence type="ECO:0000256" key="7">
    <source>
        <dbReference type="ARBA" id="ARBA00023180"/>
    </source>
</evidence>
<dbReference type="Gene3D" id="3.90.550.10">
    <property type="entry name" value="Spore Coat Polysaccharide Biosynthesis Protein SpsA, Chain A"/>
    <property type="match status" value="1"/>
</dbReference>
<dbReference type="PANTHER" id="PTHR47844">
    <property type="entry name" value="SYNTHASE CPS1, PUTATIVE (AFU_ORTHOLOGUE AFUA_7G02500)-RELATED"/>
    <property type="match status" value="1"/>
</dbReference>
<evidence type="ECO:0000256" key="2">
    <source>
        <dbReference type="ARBA" id="ARBA00022676"/>
    </source>
</evidence>
<evidence type="ECO:0000313" key="11">
    <source>
        <dbReference type="Proteomes" id="UP001303889"/>
    </source>
</evidence>
<feature type="region of interest" description="Disordered" evidence="8">
    <location>
        <begin position="449"/>
        <end position="485"/>
    </location>
</feature>
<feature type="region of interest" description="Disordered" evidence="8">
    <location>
        <begin position="593"/>
        <end position="623"/>
    </location>
</feature>
<keyword evidence="2" id="KW-0328">Glycosyltransferase</keyword>
<feature type="compositionally biased region" description="Low complexity" evidence="8">
    <location>
        <begin position="459"/>
        <end position="470"/>
    </location>
</feature>
<organism evidence="10 11">
    <name type="scientific">Staphylotrichum tortipilum</name>
    <dbReference type="NCBI Taxonomy" id="2831512"/>
    <lineage>
        <taxon>Eukaryota</taxon>
        <taxon>Fungi</taxon>
        <taxon>Dikarya</taxon>
        <taxon>Ascomycota</taxon>
        <taxon>Pezizomycotina</taxon>
        <taxon>Sordariomycetes</taxon>
        <taxon>Sordariomycetidae</taxon>
        <taxon>Sordariales</taxon>
        <taxon>Chaetomiaceae</taxon>
        <taxon>Staphylotrichum</taxon>
    </lineage>
</organism>
<feature type="transmembrane region" description="Helical" evidence="9">
    <location>
        <begin position="7"/>
        <end position="30"/>
    </location>
</feature>
<dbReference type="Proteomes" id="UP001303889">
    <property type="component" value="Unassembled WGS sequence"/>
</dbReference>
<keyword evidence="4 9" id="KW-0812">Transmembrane</keyword>
<dbReference type="AlphaFoldDB" id="A0AAN6MNP9"/>
<keyword evidence="6 9" id="KW-0472">Membrane</keyword>
<feature type="transmembrane region" description="Helical" evidence="9">
    <location>
        <begin position="411"/>
        <end position="434"/>
    </location>
</feature>
<dbReference type="InterPro" id="IPR052427">
    <property type="entry name" value="Glycosyltrans_GT2/GT47"/>
</dbReference>
<evidence type="ECO:0000256" key="8">
    <source>
        <dbReference type="SAM" id="MobiDB-lite"/>
    </source>
</evidence>
<dbReference type="Pfam" id="PF13641">
    <property type="entry name" value="Glyco_tranf_2_3"/>
    <property type="match status" value="1"/>
</dbReference>
<dbReference type="CDD" id="cd06434">
    <property type="entry name" value="GT2_HAS"/>
    <property type="match status" value="1"/>
</dbReference>
<evidence type="ECO:0000256" key="6">
    <source>
        <dbReference type="ARBA" id="ARBA00023136"/>
    </source>
</evidence>
<keyword evidence="5 9" id="KW-1133">Transmembrane helix</keyword>
<feature type="transmembrane region" description="Helical" evidence="9">
    <location>
        <begin position="36"/>
        <end position="59"/>
    </location>
</feature>
<evidence type="ECO:0000256" key="1">
    <source>
        <dbReference type="ARBA" id="ARBA00004370"/>
    </source>
</evidence>
<dbReference type="PANTHER" id="PTHR47844:SF1">
    <property type="entry name" value="EXOSTOSIN-LIKE 2"/>
    <property type="match status" value="1"/>
</dbReference>
<proteinExistence type="predicted"/>
<reference evidence="10" key="2">
    <citation type="submission" date="2023-05" db="EMBL/GenBank/DDBJ databases">
        <authorList>
            <consortium name="Lawrence Berkeley National Laboratory"/>
            <person name="Steindorff A."/>
            <person name="Hensen N."/>
            <person name="Bonometti L."/>
            <person name="Westerberg I."/>
            <person name="Brannstrom I.O."/>
            <person name="Guillou S."/>
            <person name="Cros-Aarteil S."/>
            <person name="Calhoun S."/>
            <person name="Haridas S."/>
            <person name="Kuo A."/>
            <person name="Mondo S."/>
            <person name="Pangilinan J."/>
            <person name="Riley R."/>
            <person name="Labutti K."/>
            <person name="Andreopoulos B."/>
            <person name="Lipzen A."/>
            <person name="Chen C."/>
            <person name="Yanf M."/>
            <person name="Daum C."/>
            <person name="Ng V."/>
            <person name="Clum A."/>
            <person name="Ohm R."/>
            <person name="Martin F."/>
            <person name="Silar P."/>
            <person name="Natvig D."/>
            <person name="Lalanne C."/>
            <person name="Gautier V."/>
            <person name="Ament-Velasquez S.L."/>
            <person name="Kruys A."/>
            <person name="Hutchinson M.I."/>
            <person name="Powell A.J."/>
            <person name="Barry K."/>
            <person name="Miller A.N."/>
            <person name="Grigoriev I.V."/>
            <person name="Debuchy R."/>
            <person name="Gladieux P."/>
            <person name="Thoren M.H."/>
            <person name="Johannesson H."/>
        </authorList>
    </citation>
    <scope>NUCLEOTIDE SEQUENCE</scope>
    <source>
        <strain evidence="10">CBS 103.79</strain>
    </source>
</reference>
<dbReference type="InterPro" id="IPR029044">
    <property type="entry name" value="Nucleotide-diphossugar_trans"/>
</dbReference>
<evidence type="ECO:0000256" key="3">
    <source>
        <dbReference type="ARBA" id="ARBA00022679"/>
    </source>
</evidence>